<keyword evidence="3" id="KW-1185">Reference proteome</keyword>
<dbReference type="Pfam" id="PF13966">
    <property type="entry name" value="zf-RVT"/>
    <property type="match status" value="1"/>
</dbReference>
<dbReference type="OrthoDB" id="1743873at2759"/>
<evidence type="ECO:0000313" key="3">
    <source>
        <dbReference type="Proteomes" id="UP000242715"/>
    </source>
</evidence>
<evidence type="ECO:0000259" key="1">
    <source>
        <dbReference type="Pfam" id="PF13966"/>
    </source>
</evidence>
<sequence>MPMKVWREVVRIQRNFLWGVKWRWRLLSEEGEFWKNVLLSKYGEGVCGNANLDNMAVGHMCSTWRKDLCKLDKDVRWFSQVVAKKVGSGNSVDRWVWKPNEEEGFSVRSMYVLLDLLLVPRALVTPLEAFPFRTIWKCAVPSKVSAVAWQLFWIGFQLEIYNLCHRGIICIVEASCAMCGREVESSRHLFMHCDFAAQIWYAICGLRVVVILPPDVMTMYGTLVGSGRNKKIKNGFSVVWLAFVWVIWRCWNDKIFNNVAGVVEDAVDMIQRISWHWFVSITAKGPCLLYEWIWNPGECMFR</sequence>
<dbReference type="Proteomes" id="UP000242715">
    <property type="component" value="Unassembled WGS sequence"/>
</dbReference>
<dbReference type="AlphaFoldDB" id="A0A2Z6NJ26"/>
<reference evidence="3" key="1">
    <citation type="journal article" date="2017" name="Front. Plant Sci.">
        <title>Climate Clever Clovers: New Paradigm to Reduce the Environmental Footprint of Ruminants by Breeding Low Methanogenic Forages Utilizing Haplotype Variation.</title>
        <authorList>
            <person name="Kaur P."/>
            <person name="Appels R."/>
            <person name="Bayer P.E."/>
            <person name="Keeble-Gagnere G."/>
            <person name="Wang J."/>
            <person name="Hirakawa H."/>
            <person name="Shirasawa K."/>
            <person name="Vercoe P."/>
            <person name="Stefanova K."/>
            <person name="Durmic Z."/>
            <person name="Nichols P."/>
            <person name="Revell C."/>
            <person name="Isobe S.N."/>
            <person name="Edwards D."/>
            <person name="Erskine W."/>
        </authorList>
    </citation>
    <scope>NUCLEOTIDE SEQUENCE [LARGE SCALE GENOMIC DNA]</scope>
    <source>
        <strain evidence="3">cv. Daliak</strain>
    </source>
</reference>
<gene>
    <name evidence="2" type="ORF">TSUD_286560</name>
</gene>
<proteinExistence type="predicted"/>
<dbReference type="EMBL" id="DF974045">
    <property type="protein sequence ID" value="GAU44464.1"/>
    <property type="molecule type" value="Genomic_DNA"/>
</dbReference>
<feature type="domain" description="Reverse transcriptase zinc-binding" evidence="1">
    <location>
        <begin position="105"/>
        <end position="200"/>
    </location>
</feature>
<dbReference type="PANTHER" id="PTHR33116:SF78">
    <property type="entry name" value="OS12G0587133 PROTEIN"/>
    <property type="match status" value="1"/>
</dbReference>
<name>A0A2Z6NJ26_TRISU</name>
<dbReference type="InterPro" id="IPR026960">
    <property type="entry name" value="RVT-Znf"/>
</dbReference>
<protein>
    <recommendedName>
        <fullName evidence="1">Reverse transcriptase zinc-binding domain-containing protein</fullName>
    </recommendedName>
</protein>
<evidence type="ECO:0000313" key="2">
    <source>
        <dbReference type="EMBL" id="GAU44464.1"/>
    </source>
</evidence>
<accession>A0A2Z6NJ26</accession>
<dbReference type="PANTHER" id="PTHR33116">
    <property type="entry name" value="REVERSE TRANSCRIPTASE ZINC-BINDING DOMAIN-CONTAINING PROTEIN-RELATED-RELATED"/>
    <property type="match status" value="1"/>
</dbReference>
<organism evidence="2 3">
    <name type="scientific">Trifolium subterraneum</name>
    <name type="common">Subterranean clover</name>
    <dbReference type="NCBI Taxonomy" id="3900"/>
    <lineage>
        <taxon>Eukaryota</taxon>
        <taxon>Viridiplantae</taxon>
        <taxon>Streptophyta</taxon>
        <taxon>Embryophyta</taxon>
        <taxon>Tracheophyta</taxon>
        <taxon>Spermatophyta</taxon>
        <taxon>Magnoliopsida</taxon>
        <taxon>eudicotyledons</taxon>
        <taxon>Gunneridae</taxon>
        <taxon>Pentapetalae</taxon>
        <taxon>rosids</taxon>
        <taxon>fabids</taxon>
        <taxon>Fabales</taxon>
        <taxon>Fabaceae</taxon>
        <taxon>Papilionoideae</taxon>
        <taxon>50 kb inversion clade</taxon>
        <taxon>NPAAA clade</taxon>
        <taxon>Hologalegina</taxon>
        <taxon>IRL clade</taxon>
        <taxon>Trifolieae</taxon>
        <taxon>Trifolium</taxon>
    </lineage>
</organism>